<feature type="compositionally biased region" description="Basic and acidic residues" evidence="2">
    <location>
        <begin position="1"/>
        <end position="12"/>
    </location>
</feature>
<gene>
    <name evidence="3" type="primary">SOK1</name>
    <name evidence="3" type="ORF">LSUE1_G010184</name>
</gene>
<organism evidence="3 4">
    <name type="scientific">Lachnellula suecica</name>
    <dbReference type="NCBI Taxonomy" id="602035"/>
    <lineage>
        <taxon>Eukaryota</taxon>
        <taxon>Fungi</taxon>
        <taxon>Dikarya</taxon>
        <taxon>Ascomycota</taxon>
        <taxon>Pezizomycotina</taxon>
        <taxon>Leotiomycetes</taxon>
        <taxon>Helotiales</taxon>
        <taxon>Lachnaceae</taxon>
        <taxon>Lachnellula</taxon>
    </lineage>
</organism>
<dbReference type="Proteomes" id="UP000469558">
    <property type="component" value="Unassembled WGS sequence"/>
</dbReference>
<reference evidence="3 4" key="1">
    <citation type="submission" date="2018-05" db="EMBL/GenBank/DDBJ databases">
        <title>Genome sequencing and assembly of the regulated plant pathogen Lachnellula willkommii and related sister species for the development of diagnostic species identification markers.</title>
        <authorList>
            <person name="Giroux E."/>
            <person name="Bilodeau G."/>
        </authorList>
    </citation>
    <scope>NUCLEOTIDE SEQUENCE [LARGE SCALE GENOMIC DNA]</scope>
    <source>
        <strain evidence="3 4">CBS 268.59</strain>
    </source>
</reference>
<evidence type="ECO:0000313" key="3">
    <source>
        <dbReference type="EMBL" id="TVY62340.1"/>
    </source>
</evidence>
<dbReference type="InterPro" id="IPR008862">
    <property type="entry name" value="Tcp11"/>
</dbReference>
<evidence type="ECO:0000256" key="2">
    <source>
        <dbReference type="SAM" id="MobiDB-lite"/>
    </source>
</evidence>
<protein>
    <submittedName>
        <fullName evidence="3">Protein SOK1</fullName>
    </submittedName>
</protein>
<feature type="non-terminal residue" evidence="3">
    <location>
        <position position="1"/>
    </location>
</feature>
<dbReference type="Pfam" id="PF05794">
    <property type="entry name" value="Tcp11"/>
    <property type="match status" value="1"/>
</dbReference>
<keyword evidence="4" id="KW-1185">Reference proteome</keyword>
<comment type="caution">
    <text evidence="3">The sequence shown here is derived from an EMBL/GenBank/DDBJ whole genome shotgun (WGS) entry which is preliminary data.</text>
</comment>
<evidence type="ECO:0000256" key="1">
    <source>
        <dbReference type="ARBA" id="ARBA00010954"/>
    </source>
</evidence>
<proteinExistence type="inferred from homology"/>
<dbReference type="EMBL" id="QGMK01001979">
    <property type="protein sequence ID" value="TVY62340.1"/>
    <property type="molecule type" value="Genomic_DNA"/>
</dbReference>
<accession>A0A8T9BX14</accession>
<name>A0A8T9BX14_9HELO</name>
<dbReference type="PANTHER" id="PTHR12832">
    <property type="entry name" value="TESTIS-SPECIFIC PROTEIN PBS13 T-COMPLEX 11"/>
    <property type="match status" value="1"/>
</dbReference>
<evidence type="ECO:0000313" key="4">
    <source>
        <dbReference type="Proteomes" id="UP000469558"/>
    </source>
</evidence>
<dbReference type="GO" id="GO:0010737">
    <property type="term" value="P:protein kinase A signaling"/>
    <property type="evidence" value="ECO:0007669"/>
    <property type="project" value="TreeGrafter"/>
</dbReference>
<sequence>MAEPGKRGREHSNSFAEPTPPGNTDGGLKSPQVEEARPQLDTMLADSQEDTYGVQSENSQRFANSPPRNDRLFRANFTATTDKVSRASTTLEPPVTKGTLSELDVNKIVHNPKLRHDINFDPDLHFRPNLDGEKGRRKTQKANHFWETMRAQLRDYIANREQFEALGETEWCLPATLKAIRGILETLVPQRDRASVEETFNVDLLMQQFRKGVADLVKLSMWLSQLLKCHCAPMRDDWVDEMVTQLSNGDKNGDVALLVAGMQNLLGVLEAMKLDVANHQIRCLRPILIEDTVHFEQKFFMKKIALGRVDIAGAHAWYRRASSLPDLVPLDASMHSQGNTWDFMKALVNLTLPSKAEIVPHTFLFDEERLIKLRSDLLDLINLEICMHLYRSLDAQTKQETARYVRDDTPTTSFMSSPLHRPASPADNILLSSPTIPMPHHFTSKPKLPLHERGHFIREVTGRQIWVPNIEDEHVVSSASSPRSSPSSM</sequence>
<feature type="region of interest" description="Disordered" evidence="2">
    <location>
        <begin position="1"/>
        <end position="70"/>
    </location>
</feature>
<feature type="compositionally biased region" description="Polar residues" evidence="2">
    <location>
        <begin position="53"/>
        <end position="67"/>
    </location>
</feature>
<comment type="similarity">
    <text evidence="1">Belongs to the TCP11 family.</text>
</comment>
<dbReference type="AlphaFoldDB" id="A0A8T9BX14"/>
<dbReference type="OrthoDB" id="276323at2759"/>
<dbReference type="PANTHER" id="PTHR12832:SF11">
    <property type="entry name" value="LD23868P"/>
    <property type="match status" value="1"/>
</dbReference>